<gene>
    <name evidence="3" type="ORF">EVAR_43512_1</name>
</gene>
<dbReference type="Proteomes" id="UP000299102">
    <property type="component" value="Unassembled WGS sequence"/>
</dbReference>
<evidence type="ECO:0000313" key="3">
    <source>
        <dbReference type="EMBL" id="GBP75606.1"/>
    </source>
</evidence>
<evidence type="ECO:0000313" key="4">
    <source>
        <dbReference type="Proteomes" id="UP000299102"/>
    </source>
</evidence>
<evidence type="ECO:0000256" key="1">
    <source>
        <dbReference type="SAM" id="MobiDB-lite"/>
    </source>
</evidence>
<name>A0A4C1YHG2_EUMVA</name>
<dbReference type="AlphaFoldDB" id="A0A4C1YHG2"/>
<sequence length="244" mass="27604">MPKSAARKLLSVGAAVHPFCLVYRLVKNPRPWANFMSFGWESRTHCARRRRSGLIWRLRVAAALVRAWPNPAGSGKALKMEKSRKSHIKLPDLKRGEFPRRPRHTLPFSVRPHVTAPRPPGSSGDTVPESNVTLRALSKREPVAGQVSDAAAAPSAPAARFIRLLSGQKQRRIFIIHALLELYDLWTRLWSKISPFRLEAEGRPRAKRPPTPRRSNAFAAILFDYCISVIIPVMLPYKLIRAFR</sequence>
<organism evidence="3 4">
    <name type="scientific">Eumeta variegata</name>
    <name type="common">Bagworm moth</name>
    <name type="synonym">Eumeta japonica</name>
    <dbReference type="NCBI Taxonomy" id="151549"/>
    <lineage>
        <taxon>Eukaryota</taxon>
        <taxon>Metazoa</taxon>
        <taxon>Ecdysozoa</taxon>
        <taxon>Arthropoda</taxon>
        <taxon>Hexapoda</taxon>
        <taxon>Insecta</taxon>
        <taxon>Pterygota</taxon>
        <taxon>Neoptera</taxon>
        <taxon>Endopterygota</taxon>
        <taxon>Lepidoptera</taxon>
        <taxon>Glossata</taxon>
        <taxon>Ditrysia</taxon>
        <taxon>Tineoidea</taxon>
        <taxon>Psychidae</taxon>
        <taxon>Oiketicinae</taxon>
        <taxon>Eumeta</taxon>
    </lineage>
</organism>
<feature type="region of interest" description="Disordered" evidence="1">
    <location>
        <begin position="100"/>
        <end position="129"/>
    </location>
</feature>
<feature type="transmembrane region" description="Helical" evidence="2">
    <location>
        <begin position="217"/>
        <end position="237"/>
    </location>
</feature>
<keyword evidence="2" id="KW-0472">Membrane</keyword>
<comment type="caution">
    <text evidence="3">The sequence shown here is derived from an EMBL/GenBank/DDBJ whole genome shotgun (WGS) entry which is preliminary data.</text>
</comment>
<keyword evidence="2" id="KW-1133">Transmembrane helix</keyword>
<reference evidence="3 4" key="1">
    <citation type="journal article" date="2019" name="Commun. Biol.">
        <title>The bagworm genome reveals a unique fibroin gene that provides high tensile strength.</title>
        <authorList>
            <person name="Kono N."/>
            <person name="Nakamura H."/>
            <person name="Ohtoshi R."/>
            <person name="Tomita M."/>
            <person name="Numata K."/>
            <person name="Arakawa K."/>
        </authorList>
    </citation>
    <scope>NUCLEOTIDE SEQUENCE [LARGE SCALE GENOMIC DNA]</scope>
</reference>
<keyword evidence="4" id="KW-1185">Reference proteome</keyword>
<accession>A0A4C1YHG2</accession>
<keyword evidence="2" id="KW-0812">Transmembrane</keyword>
<proteinExistence type="predicted"/>
<dbReference type="EMBL" id="BGZK01001254">
    <property type="protein sequence ID" value="GBP75606.1"/>
    <property type="molecule type" value="Genomic_DNA"/>
</dbReference>
<protein>
    <submittedName>
        <fullName evidence="3">Uncharacterized protein</fullName>
    </submittedName>
</protein>
<evidence type="ECO:0000256" key="2">
    <source>
        <dbReference type="SAM" id="Phobius"/>
    </source>
</evidence>